<dbReference type="STRING" id="693661.Arcve_1149"/>
<dbReference type="AlphaFoldDB" id="F2KTC7"/>
<evidence type="ECO:0000259" key="1">
    <source>
        <dbReference type="Pfam" id="PF01882"/>
    </source>
</evidence>
<organism evidence="2 3">
    <name type="scientific">Archaeoglobus veneficus (strain DSM 11195 / SNP6)</name>
    <dbReference type="NCBI Taxonomy" id="693661"/>
    <lineage>
        <taxon>Archaea</taxon>
        <taxon>Methanobacteriati</taxon>
        <taxon>Methanobacteriota</taxon>
        <taxon>Archaeoglobi</taxon>
        <taxon>Archaeoglobales</taxon>
        <taxon>Archaeoglobaceae</taxon>
        <taxon>Archaeoglobus</taxon>
    </lineage>
</organism>
<dbReference type="RefSeq" id="WP_013683821.1">
    <property type="nucleotide sequence ID" value="NC_015320.1"/>
</dbReference>
<evidence type="ECO:0000313" key="3">
    <source>
        <dbReference type="Proteomes" id="UP000008136"/>
    </source>
</evidence>
<reference evidence="2 3" key="1">
    <citation type="submission" date="2011-03" db="EMBL/GenBank/DDBJ databases">
        <title>The complete genome of Archaeoglobus veneficus SNP6.</title>
        <authorList>
            <consortium name="US DOE Joint Genome Institute (JGI-PGF)"/>
            <person name="Lucas S."/>
            <person name="Copeland A."/>
            <person name="Lapidus A."/>
            <person name="Bruce D."/>
            <person name="Goodwin L."/>
            <person name="Pitluck S."/>
            <person name="Kyrpides N."/>
            <person name="Mavromatis K."/>
            <person name="Pagani I."/>
            <person name="Ivanova N."/>
            <person name="Mikhailova N."/>
            <person name="Lu M."/>
            <person name="Detter J.C."/>
            <person name="Tapia R."/>
            <person name="Han C."/>
            <person name="Land M."/>
            <person name="Hauser L."/>
            <person name="Markowitz V."/>
            <person name="Cheng J.-F."/>
            <person name="Hugenholtz P."/>
            <person name="Woyke T."/>
            <person name="Wu D."/>
            <person name="Spring S."/>
            <person name="Brambilla E."/>
            <person name="Klenk H.-P."/>
            <person name="Eisen J.A."/>
        </authorList>
    </citation>
    <scope>NUCLEOTIDE SEQUENCE [LARGE SCALE GENOMIC DNA]</scope>
    <source>
        <strain>SNP6</strain>
    </source>
</reference>
<proteinExistence type="predicted"/>
<gene>
    <name evidence="2" type="ordered locus">Arcve_1149</name>
</gene>
<dbReference type="Pfam" id="PF01882">
    <property type="entry name" value="DUF58"/>
    <property type="match status" value="1"/>
</dbReference>
<accession>F2KTC7</accession>
<dbReference type="InterPro" id="IPR002881">
    <property type="entry name" value="DUF58"/>
</dbReference>
<dbReference type="Proteomes" id="UP000008136">
    <property type="component" value="Chromosome"/>
</dbReference>
<dbReference type="GeneID" id="10394265"/>
<sequence length="393" mass="44324">MRKSSANLIRTSLLLLALGILLTSKTLLSLSIIPLIFLAIPFGVRLRVLSAECDEQTFVGDTFAVTISVEARGFGVVRVRHTLPEHFELFEGSNVLEDFVVGRKVMRISYRATATRRGVYRLDKLEYEVESPLLTFVKRGEVEIDVGVEVKHRVPKIKKIGTIRGKAKSPIPDIDIARIGVPGTDFREIREYMPGDALKFVNWKASARRGKLMVNQYEVEGKKAVWIFVDANPYMLHGTTVRNYLEAAIEVANAMAYYYASRSHKVGLYVVGERRTIYPDVGGRQFRRISRALLEIEGGVEAIDEAIEACKKFILLYKPLVILITRVERSRPEKLLRLYRIVPVQVITLKGLETGFSGTVLSAVRRSYVYRLRACGSCVELDVNRPVSSLFIV</sequence>
<dbReference type="EMBL" id="CP002588">
    <property type="protein sequence ID" value="AEA47157.1"/>
    <property type="molecule type" value="Genomic_DNA"/>
</dbReference>
<dbReference type="PANTHER" id="PTHR34351">
    <property type="entry name" value="SLR1927 PROTEIN-RELATED"/>
    <property type="match status" value="1"/>
</dbReference>
<dbReference type="OrthoDB" id="31512at2157"/>
<feature type="domain" description="DUF58" evidence="1">
    <location>
        <begin position="188"/>
        <end position="297"/>
    </location>
</feature>
<protein>
    <recommendedName>
        <fullName evidence="1">DUF58 domain-containing protein</fullName>
    </recommendedName>
</protein>
<evidence type="ECO:0000313" key="2">
    <source>
        <dbReference type="EMBL" id="AEA47157.1"/>
    </source>
</evidence>
<dbReference type="KEGG" id="ave:Arcve_1149"/>
<name>F2KTC7_ARCVS</name>
<keyword evidence="3" id="KW-1185">Reference proteome</keyword>
<dbReference type="eggNOG" id="arCOG02742">
    <property type="taxonomic scope" value="Archaea"/>
</dbReference>
<dbReference type="HOGENOM" id="CLU_052321_2_0_2"/>